<organism evidence="7 8">
    <name type="scientific">Aplysia californica</name>
    <name type="common">California sea hare</name>
    <dbReference type="NCBI Taxonomy" id="6500"/>
    <lineage>
        <taxon>Eukaryota</taxon>
        <taxon>Metazoa</taxon>
        <taxon>Spiralia</taxon>
        <taxon>Lophotrochozoa</taxon>
        <taxon>Mollusca</taxon>
        <taxon>Gastropoda</taxon>
        <taxon>Heterobranchia</taxon>
        <taxon>Euthyneura</taxon>
        <taxon>Tectipleura</taxon>
        <taxon>Aplysiida</taxon>
        <taxon>Aplysioidea</taxon>
        <taxon>Aplysiidae</taxon>
        <taxon>Aplysia</taxon>
    </lineage>
</organism>
<keyword evidence="7" id="KW-1185">Reference proteome</keyword>
<evidence type="ECO:0000256" key="1">
    <source>
        <dbReference type="ARBA" id="ARBA00004167"/>
    </source>
</evidence>
<feature type="compositionally biased region" description="Low complexity" evidence="5">
    <location>
        <begin position="229"/>
        <end position="238"/>
    </location>
</feature>
<dbReference type="PANTHER" id="PTHR12988:SF6">
    <property type="entry name" value="SPHINGOMYELIN PHOSPHODIESTERASE 4"/>
    <property type="match status" value="1"/>
</dbReference>
<keyword evidence="2 6" id="KW-0812">Transmembrane</keyword>
<evidence type="ECO:0000256" key="2">
    <source>
        <dbReference type="ARBA" id="ARBA00022692"/>
    </source>
</evidence>
<dbReference type="Pfam" id="PF14724">
    <property type="entry name" value="mit_SMPDase"/>
    <property type="match status" value="1"/>
</dbReference>
<accession>A0ABM0JE12</accession>
<evidence type="ECO:0000313" key="7">
    <source>
        <dbReference type="Proteomes" id="UP000694888"/>
    </source>
</evidence>
<dbReference type="GeneID" id="101849899"/>
<evidence type="ECO:0000256" key="3">
    <source>
        <dbReference type="ARBA" id="ARBA00022989"/>
    </source>
</evidence>
<evidence type="ECO:0000256" key="6">
    <source>
        <dbReference type="SAM" id="Phobius"/>
    </source>
</evidence>
<keyword evidence="4 6" id="KW-0472">Membrane</keyword>
<evidence type="ECO:0000256" key="4">
    <source>
        <dbReference type="ARBA" id="ARBA00023136"/>
    </source>
</evidence>
<name>A0ABM0JE12_APLCA</name>
<feature type="region of interest" description="Disordered" evidence="5">
    <location>
        <begin position="214"/>
        <end position="238"/>
    </location>
</feature>
<proteinExistence type="predicted"/>
<dbReference type="InterPro" id="IPR024129">
    <property type="entry name" value="Sphingomy_SMPD4"/>
</dbReference>
<gene>
    <name evidence="8" type="primary">LOC101849899</name>
</gene>
<reference evidence="8" key="1">
    <citation type="submission" date="2025-08" db="UniProtKB">
        <authorList>
            <consortium name="RefSeq"/>
        </authorList>
    </citation>
    <scope>IDENTIFICATION</scope>
</reference>
<sequence length="833" mass="94835">MSAYSATAVMERLNAAQGRPLLYQCSLLEEILATTSTKELRMAFPQILRELFDFELETTTGWQLDRVFQGAQPELFERLQRLLGPEGPLMKLVNSLHADPQAVYQFPFKCLPAPARQMLEEGVVPSFYANKLQGHNFSSPAIVLNAFELYIFHLAYALVCPVWQARNQGWSDLYEFLYPRIIDEYLTYFLPCDKSSLPSVPFTNNVVRSPLGSISPSRQYGSPSAQFTSPNGSPGGSSRSLFKPSFLQAQKQNQQSIPVYDQAETEIWRSETFLQVITEFWLNQNSFSGSEVMSFGGGLQFSTVYRRDPFKLIFEHFMPTMNQVKVVRLLVKYLHYFANSATSVVSSPFQSVVQSPLDQFKRSVIPHILQKKLYTFLRHAFDRWPLDSCFRMVLETWLSYIQPWRYLDFSRRLCPDTQPSDSEQGKQVDDKWCEFVEDNLLFYTVLTVEFLPRVHRMDLTSAYSAYMVYRVSRILNLPNLPNLIFKAEQELFGPMSRPVDLGGSYLSGHALQVSAIAPPSQLIELEGPNFMYMPFFSDAMKYNMMRIVEQLTESLDIVRKKQSASVADGRAQKNVGFFASLFGAGGSGESDYNTLAEQKRLPGHLEHAIHNFCGVFSLPRPSSVSVPPNASIADESLYLAEESGGLPECVETENGLKLTDVGRRQLLNKERKFDKFDMGDPDLEPVRSYENRTLVRLLFHICVVINFYFRANFSHLFQRQDFWGRFARVYLSPPLSIKPSRIRSPRTVQASKLLPSDQPRLSLRYLASYHHLLQLALVYVLQTFFLGLGPSGFVLLSVLLLVLYGLFVATLKSFSHSQPPHHRSSPTATGEIS</sequence>
<protein>
    <submittedName>
        <fullName evidence="8">Sphingomyelin phosphodiesterase 4 isoform X1</fullName>
    </submittedName>
</protein>
<dbReference type="RefSeq" id="XP_005091548.1">
    <property type="nucleotide sequence ID" value="XM_005091491.3"/>
</dbReference>
<evidence type="ECO:0000256" key="5">
    <source>
        <dbReference type="SAM" id="MobiDB-lite"/>
    </source>
</evidence>
<dbReference type="PANTHER" id="PTHR12988">
    <property type="entry name" value="SPHINGOMYELIN PHOSPHODIESTERASE 4"/>
    <property type="match status" value="1"/>
</dbReference>
<comment type="subcellular location">
    <subcellularLocation>
        <location evidence="1">Membrane</location>
        <topology evidence="1">Single-pass membrane protein</topology>
    </subcellularLocation>
</comment>
<feature type="compositionally biased region" description="Polar residues" evidence="5">
    <location>
        <begin position="214"/>
        <end position="228"/>
    </location>
</feature>
<keyword evidence="3 6" id="KW-1133">Transmembrane helix</keyword>
<feature type="transmembrane region" description="Helical" evidence="6">
    <location>
        <begin position="794"/>
        <end position="814"/>
    </location>
</feature>
<dbReference type="Proteomes" id="UP000694888">
    <property type="component" value="Unplaced"/>
</dbReference>
<evidence type="ECO:0000313" key="8">
    <source>
        <dbReference type="RefSeq" id="XP_005091548.1"/>
    </source>
</evidence>